<keyword evidence="4" id="KW-1185">Reference proteome</keyword>
<feature type="domain" description="Tle cognate immunity protein 4 N-terminal" evidence="2">
    <location>
        <begin position="215"/>
        <end position="287"/>
    </location>
</feature>
<dbReference type="EMBL" id="JAVDWO010000004">
    <property type="protein sequence ID" value="MDR7192631.1"/>
    <property type="molecule type" value="Genomic_DNA"/>
</dbReference>
<evidence type="ECO:0000313" key="3">
    <source>
        <dbReference type="EMBL" id="MDR7192631.1"/>
    </source>
</evidence>
<dbReference type="RefSeq" id="WP_310233833.1">
    <property type="nucleotide sequence ID" value="NZ_JAVDWO010000004.1"/>
</dbReference>
<dbReference type="InterPro" id="IPR040761">
    <property type="entry name" value="Tli4_N"/>
</dbReference>
<evidence type="ECO:0000313" key="4">
    <source>
        <dbReference type="Proteomes" id="UP001256588"/>
    </source>
</evidence>
<dbReference type="Pfam" id="PF18443">
    <property type="entry name" value="Tli4_N"/>
    <property type="match status" value="1"/>
</dbReference>
<feature type="region of interest" description="Disordered" evidence="1">
    <location>
        <begin position="130"/>
        <end position="150"/>
    </location>
</feature>
<organism evidence="3 4">
    <name type="scientific">Luteimonas terrae</name>
    <dbReference type="NCBI Taxonomy" id="1530191"/>
    <lineage>
        <taxon>Bacteria</taxon>
        <taxon>Pseudomonadati</taxon>
        <taxon>Pseudomonadota</taxon>
        <taxon>Gammaproteobacteria</taxon>
        <taxon>Lysobacterales</taxon>
        <taxon>Lysobacteraceae</taxon>
        <taxon>Luteimonas</taxon>
    </lineage>
</organism>
<name>A0ABU1XV53_9GAMM</name>
<proteinExistence type="predicted"/>
<protein>
    <recommendedName>
        <fullName evidence="2">Tle cognate immunity protein 4 N-terminal domain-containing protein</fullName>
    </recommendedName>
</protein>
<dbReference type="Proteomes" id="UP001256588">
    <property type="component" value="Unassembled WGS sequence"/>
</dbReference>
<sequence>MAKVVLGRNAGEVTAIMANSPRVAEVRDFHTAIATHYPEPVYVHYADDIRMRAWGSIHWAGGDLPASNINPLGAQITKDNGKGKITLNLGGAPVELKIAGPDAPGDETVPAISGRAPGLTAVAGNFVQGDQGAGAHAGTNRKGKPTKGYDRQGKLQRCACAVGHLLWNRQDCTEGGLGVRLVTAGTMLLFGLAAVAGAGQHVYAEERGMSAGEATHCLGRYLVDLPRGASVTAKYTFADAAVQTFSGVDDEGFCARVHAREVELKQSPHATDGSLFVGRESFDDHNVSLASWQGRNSQRVYQYDMFSHVPQRGVLYRLEGKGNATAQARSAASQFQRELLQGSLRYRPPGEVPEAPGFCIDSGFIARSKLNKEKVAADIFPAGVSGRHHHLHVVHEGKAGSGTARACLVDPARI</sequence>
<gene>
    <name evidence="3" type="ORF">J2W68_001345</name>
</gene>
<evidence type="ECO:0000259" key="2">
    <source>
        <dbReference type="Pfam" id="PF18443"/>
    </source>
</evidence>
<accession>A0ABU1XV53</accession>
<evidence type="ECO:0000256" key="1">
    <source>
        <dbReference type="SAM" id="MobiDB-lite"/>
    </source>
</evidence>
<comment type="caution">
    <text evidence="3">The sequence shown here is derived from an EMBL/GenBank/DDBJ whole genome shotgun (WGS) entry which is preliminary data.</text>
</comment>
<reference evidence="3 4" key="1">
    <citation type="submission" date="2023-07" db="EMBL/GenBank/DDBJ databases">
        <title>Sorghum-associated microbial communities from plants grown in Nebraska, USA.</title>
        <authorList>
            <person name="Schachtman D."/>
        </authorList>
    </citation>
    <scope>NUCLEOTIDE SEQUENCE [LARGE SCALE GENOMIC DNA]</scope>
    <source>
        <strain evidence="3 4">4099</strain>
    </source>
</reference>